<proteinExistence type="predicted"/>
<sequence length="121" mass="13602">MSILKPKDGDYIVRGIFLLLGWTCVGWVPFAVLGAILAGAGGAAVGLFIGVIVGIVLFWLYLKLDPYVERPKKPKNCTCGHTRVDHKYGLACHSRYCECYKYKPKPWWVRKSSLDPNNWSV</sequence>
<name>A0A5B8WIR6_9CAUD</name>
<dbReference type="EMBL" id="MN183282">
    <property type="protein sequence ID" value="QED11657.1"/>
    <property type="molecule type" value="Genomic_DNA"/>
</dbReference>
<protein>
    <submittedName>
        <fullName evidence="2">Membrane protein</fullName>
    </submittedName>
</protein>
<keyword evidence="1" id="KW-0472">Membrane</keyword>
<evidence type="ECO:0000313" key="2">
    <source>
        <dbReference type="EMBL" id="QED11657.1"/>
    </source>
</evidence>
<dbReference type="RefSeq" id="YP_010660535.1">
    <property type="nucleotide sequence ID" value="NC_070877.1"/>
</dbReference>
<feature type="transmembrane region" description="Helical" evidence="1">
    <location>
        <begin position="12"/>
        <end position="37"/>
    </location>
</feature>
<gene>
    <name evidence="2" type="primary">169</name>
    <name evidence="2" type="ORF">SEA_QUI_169</name>
</gene>
<keyword evidence="1" id="KW-0812">Transmembrane</keyword>
<evidence type="ECO:0000256" key="1">
    <source>
        <dbReference type="SAM" id="Phobius"/>
    </source>
</evidence>
<organism evidence="2 3">
    <name type="scientific">Arthrobacter phage Qui</name>
    <dbReference type="NCBI Taxonomy" id="2603260"/>
    <lineage>
        <taxon>Viruses</taxon>
        <taxon>Duplodnaviria</taxon>
        <taxon>Heunggongvirae</taxon>
        <taxon>Uroviricota</taxon>
        <taxon>Caudoviricetes</taxon>
        <taxon>Quivirus</taxon>
        <taxon>Quivirus qui</taxon>
    </lineage>
</organism>
<keyword evidence="1" id="KW-1133">Transmembrane helix</keyword>
<dbReference type="Proteomes" id="UP000321915">
    <property type="component" value="Segment"/>
</dbReference>
<dbReference type="KEGG" id="vg:77936529"/>
<reference evidence="2 3" key="1">
    <citation type="submission" date="2019-07" db="EMBL/GenBank/DDBJ databases">
        <authorList>
            <person name="Abdullah A."/>
            <person name="Lima G.C."/>
            <person name="Cuneo C.K."/>
            <person name="Ennest D.C."/>
            <person name="Fritz K.J."/>
            <person name="Johnson B.T."/>
            <person name="Larson S.M."/>
            <person name="Lemunyete M.N."/>
            <person name="Murray M.B."/>
            <person name="Osmond D.E."/>
            <person name="Patras K.A."/>
            <person name="Ransibrahmanakul S."/>
            <person name="Simpson K.A."/>
            <person name="Thull B.S."/>
            <person name="Wetzel S."/>
            <person name="Bonilla J.A."/>
            <person name="Klyczek K."/>
            <person name="Garlena R.A."/>
            <person name="Russell D.A."/>
            <person name="Pope W.H."/>
            <person name="Jacobs-Sera D."/>
            <person name="Hatfull G.F."/>
        </authorList>
    </citation>
    <scope>NUCLEOTIDE SEQUENCE [LARGE SCALE GENOMIC DNA]</scope>
</reference>
<evidence type="ECO:0000313" key="3">
    <source>
        <dbReference type="Proteomes" id="UP000321915"/>
    </source>
</evidence>
<keyword evidence="3" id="KW-1185">Reference proteome</keyword>
<accession>A0A5B8WIR6</accession>
<feature type="transmembrane region" description="Helical" evidence="1">
    <location>
        <begin position="43"/>
        <end position="62"/>
    </location>
</feature>
<dbReference type="GeneID" id="77936529"/>